<comment type="caution">
    <text evidence="11">The sequence shown here is derived from an EMBL/GenBank/DDBJ whole genome shotgun (WGS) entry which is preliminary data.</text>
</comment>
<sequence length="62" mass="7172">MTFEVRRMGIRYVVTADPVSIKALLGTQFDDFGKGDRFLRDWKDIIGHNVFTTDGKAWHDAR</sequence>
<keyword evidence="4" id="KW-0812">Transmembrane</keyword>
<keyword evidence="5" id="KW-0479">Metal-binding</keyword>
<keyword evidence="7" id="KW-0560">Oxidoreductase</keyword>
<dbReference type="GO" id="GO:0020037">
    <property type="term" value="F:heme binding"/>
    <property type="evidence" value="ECO:0007669"/>
    <property type="project" value="InterPro"/>
</dbReference>
<dbReference type="GO" id="GO:0005506">
    <property type="term" value="F:iron ion binding"/>
    <property type="evidence" value="ECO:0007669"/>
    <property type="project" value="InterPro"/>
</dbReference>
<comment type="subcellular location">
    <subcellularLocation>
        <location evidence="2">Membrane</location>
        <topology evidence="2">Single-pass membrane protein</topology>
    </subcellularLocation>
</comment>
<dbReference type="InterPro" id="IPR036396">
    <property type="entry name" value="Cyt_P450_sf"/>
</dbReference>
<evidence type="ECO:0000313" key="11">
    <source>
        <dbReference type="EMBL" id="GKT50158.1"/>
    </source>
</evidence>
<dbReference type="PANTHER" id="PTHR24287:SF5">
    <property type="entry name" value="P450, PUTATIVE (EUROFUNG)-RELATED"/>
    <property type="match status" value="1"/>
</dbReference>
<dbReference type="AlphaFoldDB" id="A0AA37PDC7"/>
<dbReference type="PANTHER" id="PTHR24287">
    <property type="entry name" value="P450, PUTATIVE (EUROFUNG)-RELATED"/>
    <property type="match status" value="1"/>
</dbReference>
<evidence type="ECO:0000313" key="12">
    <source>
        <dbReference type="Proteomes" id="UP001055115"/>
    </source>
</evidence>
<comment type="cofactor">
    <cofactor evidence="1">
        <name>heme</name>
        <dbReference type="ChEBI" id="CHEBI:30413"/>
    </cofactor>
</comment>
<dbReference type="RefSeq" id="XP_049132508.1">
    <property type="nucleotide sequence ID" value="XM_049276551.1"/>
</dbReference>
<comment type="similarity">
    <text evidence="3">Belongs to the cytochrome P450 family.</text>
</comment>
<evidence type="ECO:0000256" key="3">
    <source>
        <dbReference type="ARBA" id="ARBA00010617"/>
    </source>
</evidence>
<protein>
    <submittedName>
        <fullName evidence="11">Cytochrome P450</fullName>
    </submittedName>
</protein>
<evidence type="ECO:0000256" key="5">
    <source>
        <dbReference type="ARBA" id="ARBA00022723"/>
    </source>
</evidence>
<dbReference type="GO" id="GO:0016705">
    <property type="term" value="F:oxidoreductase activity, acting on paired donors, with incorporation or reduction of molecular oxygen"/>
    <property type="evidence" value="ECO:0007669"/>
    <property type="project" value="InterPro"/>
</dbReference>
<reference evidence="11 12" key="1">
    <citation type="submission" date="2022-03" db="EMBL/GenBank/DDBJ databases">
        <title>Genome data of Colletotrichum spp.</title>
        <authorList>
            <person name="Utami Y.D."/>
            <person name="Hiruma K."/>
        </authorList>
    </citation>
    <scope>NUCLEOTIDE SEQUENCE [LARGE SCALE GENOMIC DNA]</scope>
    <source>
        <strain evidence="11 12">MAFF 239500</strain>
    </source>
</reference>
<evidence type="ECO:0000256" key="9">
    <source>
        <dbReference type="ARBA" id="ARBA00023033"/>
    </source>
</evidence>
<dbReference type="SUPFAM" id="SSF48264">
    <property type="entry name" value="Cytochrome P450"/>
    <property type="match status" value="1"/>
</dbReference>
<dbReference type="InterPro" id="IPR047146">
    <property type="entry name" value="Cyt_P450_E_CYP52_fungi"/>
</dbReference>
<evidence type="ECO:0000256" key="2">
    <source>
        <dbReference type="ARBA" id="ARBA00004167"/>
    </source>
</evidence>
<gene>
    <name evidence="11" type="ORF">ColSpa_10339</name>
</gene>
<proteinExistence type="inferred from homology"/>
<evidence type="ECO:0000256" key="1">
    <source>
        <dbReference type="ARBA" id="ARBA00001971"/>
    </source>
</evidence>
<keyword evidence="10" id="KW-0472">Membrane</keyword>
<keyword evidence="12" id="KW-1185">Reference proteome</keyword>
<evidence type="ECO:0000256" key="4">
    <source>
        <dbReference type="ARBA" id="ARBA00022692"/>
    </source>
</evidence>
<evidence type="ECO:0000256" key="10">
    <source>
        <dbReference type="ARBA" id="ARBA00023136"/>
    </source>
</evidence>
<name>A0AA37PDC7_9PEZI</name>
<dbReference type="GO" id="GO:0016020">
    <property type="term" value="C:membrane"/>
    <property type="evidence" value="ECO:0007669"/>
    <property type="project" value="UniProtKB-SubCell"/>
</dbReference>
<accession>A0AA37PDC7</accession>
<evidence type="ECO:0000256" key="8">
    <source>
        <dbReference type="ARBA" id="ARBA00023004"/>
    </source>
</evidence>
<keyword evidence="6" id="KW-1133">Transmembrane helix</keyword>
<dbReference type="GeneID" id="73331141"/>
<dbReference type="EMBL" id="BQXU01000034">
    <property type="protein sequence ID" value="GKT50158.1"/>
    <property type="molecule type" value="Genomic_DNA"/>
</dbReference>
<organism evidence="11 12">
    <name type="scientific">Colletotrichum spaethianum</name>
    <dbReference type="NCBI Taxonomy" id="700344"/>
    <lineage>
        <taxon>Eukaryota</taxon>
        <taxon>Fungi</taxon>
        <taxon>Dikarya</taxon>
        <taxon>Ascomycota</taxon>
        <taxon>Pezizomycotina</taxon>
        <taxon>Sordariomycetes</taxon>
        <taxon>Hypocreomycetidae</taxon>
        <taxon>Glomerellales</taxon>
        <taxon>Glomerellaceae</taxon>
        <taxon>Colletotrichum</taxon>
        <taxon>Colletotrichum spaethianum species complex</taxon>
    </lineage>
</organism>
<evidence type="ECO:0000256" key="6">
    <source>
        <dbReference type="ARBA" id="ARBA00022989"/>
    </source>
</evidence>
<dbReference type="Gene3D" id="1.10.630.10">
    <property type="entry name" value="Cytochrome P450"/>
    <property type="match status" value="1"/>
</dbReference>
<evidence type="ECO:0000256" key="7">
    <source>
        <dbReference type="ARBA" id="ARBA00023002"/>
    </source>
</evidence>
<dbReference type="GO" id="GO:0004497">
    <property type="term" value="F:monooxygenase activity"/>
    <property type="evidence" value="ECO:0007669"/>
    <property type="project" value="UniProtKB-KW"/>
</dbReference>
<dbReference type="Proteomes" id="UP001055115">
    <property type="component" value="Unassembled WGS sequence"/>
</dbReference>
<keyword evidence="9" id="KW-0503">Monooxygenase</keyword>
<keyword evidence="8" id="KW-0408">Iron</keyword>